<name>A0A383BU87_9ZZZZ</name>
<evidence type="ECO:0000313" key="1">
    <source>
        <dbReference type="EMBL" id="SVE23836.1"/>
    </source>
</evidence>
<dbReference type="AlphaFoldDB" id="A0A383BU87"/>
<feature type="non-terminal residue" evidence="1">
    <location>
        <position position="243"/>
    </location>
</feature>
<protein>
    <submittedName>
        <fullName evidence="1">Uncharacterized protein</fullName>
    </submittedName>
</protein>
<reference evidence="1" key="1">
    <citation type="submission" date="2018-05" db="EMBL/GenBank/DDBJ databases">
        <authorList>
            <person name="Lanie J.A."/>
            <person name="Ng W.-L."/>
            <person name="Kazmierczak K.M."/>
            <person name="Andrzejewski T.M."/>
            <person name="Davidsen T.M."/>
            <person name="Wayne K.J."/>
            <person name="Tettelin H."/>
            <person name="Glass J.I."/>
            <person name="Rusch D."/>
            <person name="Podicherti R."/>
            <person name="Tsui H.-C.T."/>
            <person name="Winkler M.E."/>
        </authorList>
    </citation>
    <scope>NUCLEOTIDE SEQUENCE</scope>
</reference>
<proteinExistence type="predicted"/>
<accession>A0A383BU87</accession>
<gene>
    <name evidence="1" type="ORF">METZ01_LOCUS476690</name>
</gene>
<organism evidence="1">
    <name type="scientific">marine metagenome</name>
    <dbReference type="NCBI Taxonomy" id="408172"/>
    <lineage>
        <taxon>unclassified sequences</taxon>
        <taxon>metagenomes</taxon>
        <taxon>ecological metagenomes</taxon>
    </lineage>
</organism>
<dbReference type="EMBL" id="UINC01203533">
    <property type="protein sequence ID" value="SVE23836.1"/>
    <property type="molecule type" value="Genomic_DNA"/>
</dbReference>
<sequence length="243" mass="27274">MLPLDTSRYLIYIPELNGDGILYTPEESFNIPDVEPIKTEKIQTIELGYKAFLGQRTHITLDYYLSLYEDFFSPPTFITPSVVIRSLDKYGNEIRNIDSLSLAGFMTVNEFGANPPYGTAWNGKDDDGDWEKWADEFGWWEDLDGDGNVQDAGDWGFVAYNDENDSTDYQIYHPYEVIKDGAGVEFETYVNGKAINASWFDAVGVDEYHASVGLDEAEMIPTGIVGENGEQLLGKGKAYSPPH</sequence>